<dbReference type="EMBL" id="HBUE01099723">
    <property type="protein sequence ID" value="CAG6484620.1"/>
    <property type="molecule type" value="Transcribed_RNA"/>
</dbReference>
<evidence type="ECO:0000313" key="2">
    <source>
        <dbReference type="EMBL" id="CAG6484620.1"/>
    </source>
</evidence>
<organism evidence="2">
    <name type="scientific">Culex pipiens</name>
    <name type="common">House mosquito</name>
    <dbReference type="NCBI Taxonomy" id="7175"/>
    <lineage>
        <taxon>Eukaryota</taxon>
        <taxon>Metazoa</taxon>
        <taxon>Ecdysozoa</taxon>
        <taxon>Arthropoda</taxon>
        <taxon>Hexapoda</taxon>
        <taxon>Insecta</taxon>
        <taxon>Pterygota</taxon>
        <taxon>Neoptera</taxon>
        <taxon>Endopterygota</taxon>
        <taxon>Diptera</taxon>
        <taxon>Nematocera</taxon>
        <taxon>Culicoidea</taxon>
        <taxon>Culicidae</taxon>
        <taxon>Culicinae</taxon>
        <taxon>Culicini</taxon>
        <taxon>Culex</taxon>
        <taxon>Culex</taxon>
    </lineage>
</organism>
<protein>
    <submittedName>
        <fullName evidence="2">(northern house mosquito) hypothetical protein</fullName>
    </submittedName>
</protein>
<feature type="region of interest" description="Disordered" evidence="1">
    <location>
        <begin position="91"/>
        <end position="112"/>
    </location>
</feature>
<accession>A0A8D8FVI0</accession>
<evidence type="ECO:0000256" key="1">
    <source>
        <dbReference type="SAM" id="MobiDB-lite"/>
    </source>
</evidence>
<name>A0A8D8FVI0_CULPI</name>
<reference evidence="2" key="1">
    <citation type="submission" date="2021-05" db="EMBL/GenBank/DDBJ databases">
        <authorList>
            <person name="Alioto T."/>
            <person name="Alioto T."/>
            <person name="Gomez Garrido J."/>
        </authorList>
    </citation>
    <scope>NUCLEOTIDE SEQUENCE</scope>
</reference>
<dbReference type="EMBL" id="HBUE01303135">
    <property type="protein sequence ID" value="CAG6579882.1"/>
    <property type="molecule type" value="Transcribed_RNA"/>
</dbReference>
<dbReference type="AlphaFoldDB" id="A0A8D8FVI0"/>
<dbReference type="EMBL" id="HBUE01197111">
    <property type="protein sequence ID" value="CAG6528148.1"/>
    <property type="molecule type" value="Transcribed_RNA"/>
</dbReference>
<proteinExistence type="predicted"/>
<sequence length="112" mass="13037">MAITQHTQSGSNCLNRLEMLKEILVHIQQYLNDVVSVRTLLAHGAGTTGTFHRWPLRNFHCSLSHIAEKDSKVSKMLQFFFFNEIYRQKNDREKNASGRTHSLLRSIERHSK</sequence>